<accession>A0A914CPR6</accession>
<dbReference type="InterPro" id="IPR005199">
    <property type="entry name" value="Glyco_hydro_79"/>
</dbReference>
<feature type="region of interest" description="Disordered" evidence="2">
    <location>
        <begin position="1"/>
        <end position="21"/>
    </location>
</feature>
<dbReference type="GO" id="GO:0031012">
    <property type="term" value="C:extracellular matrix"/>
    <property type="evidence" value="ECO:0007669"/>
    <property type="project" value="TreeGrafter"/>
</dbReference>
<dbReference type="Pfam" id="PF03662">
    <property type="entry name" value="Glyco_hydro_79n"/>
    <property type="match status" value="1"/>
</dbReference>
<comment type="similarity">
    <text evidence="1">Belongs to the glycosyl hydrolase 79 family.</text>
</comment>
<keyword evidence="3" id="KW-1185">Reference proteome</keyword>
<dbReference type="WBParaSite" id="ACRNAN_scaffold12653.g9082.t1">
    <property type="protein sequence ID" value="ACRNAN_scaffold12653.g9082.t1"/>
    <property type="gene ID" value="ACRNAN_scaffold12653.g9082"/>
</dbReference>
<dbReference type="Proteomes" id="UP000887540">
    <property type="component" value="Unplaced"/>
</dbReference>
<organism evidence="3 4">
    <name type="scientific">Acrobeloides nanus</name>
    <dbReference type="NCBI Taxonomy" id="290746"/>
    <lineage>
        <taxon>Eukaryota</taxon>
        <taxon>Metazoa</taxon>
        <taxon>Ecdysozoa</taxon>
        <taxon>Nematoda</taxon>
        <taxon>Chromadorea</taxon>
        <taxon>Rhabditida</taxon>
        <taxon>Tylenchina</taxon>
        <taxon>Cephalobomorpha</taxon>
        <taxon>Cephaloboidea</taxon>
        <taxon>Cephalobidae</taxon>
        <taxon>Acrobeloides</taxon>
    </lineage>
</organism>
<evidence type="ECO:0000313" key="4">
    <source>
        <dbReference type="WBParaSite" id="ACRNAN_scaffold12653.g9082.t1"/>
    </source>
</evidence>
<dbReference type="InterPro" id="IPR017853">
    <property type="entry name" value="GH"/>
</dbReference>
<dbReference type="PANTHER" id="PTHR46145">
    <property type="entry name" value="HEPARANASE"/>
    <property type="match status" value="1"/>
</dbReference>
<dbReference type="PANTHER" id="PTHR46145:SF4">
    <property type="entry name" value="HEPARANASE"/>
    <property type="match status" value="1"/>
</dbReference>
<sequence>MTAKANGGIKQEAKEDSKSMNGTTSDYKVFVKTTRYVREVPESFLSVSLDTNIARYKWCGLNFSFIEPLAKELAPSYLRFGGTEADALIFQEKADPDFVMEVPTLCPARADTTRILHHFTFTGMRFIFDLNMVLRSGSRWDPSNAIRFIEYAKRRRYDLDFELGNEPDHYENYFNISVNGSQVAKDYRHLRKLLNSYKEYKGSKIIGPSIGSYAQILKDFVAHGGKKYVDGLSFHFYYLAGQTAKLEDFLNSTILDYLDISIGRMKNLTNGSIWLGEGSSAYGGGAPNISDTFASGFMYLDMLGLSALKGVDVVVRQDLFHGNYSLLNDSMMPNHDFWLAVLYKKLVGRQILDPRFHPKDSSLRLYAACNKKNNGLVLYGLKLTNDQFTINLPQFYDKKANVYLFKEAEPGNLRSKRTKLNGRLLEWNPAEPFPKMHGLKKSFPITLPGHSQFFIEISSRIKACQYSYENDL</sequence>
<evidence type="ECO:0000313" key="3">
    <source>
        <dbReference type="Proteomes" id="UP000887540"/>
    </source>
</evidence>
<dbReference type="Gene3D" id="3.20.20.80">
    <property type="entry name" value="Glycosidases"/>
    <property type="match status" value="1"/>
</dbReference>
<proteinExistence type="inferred from homology"/>
<dbReference type="GO" id="GO:0016020">
    <property type="term" value="C:membrane"/>
    <property type="evidence" value="ECO:0007669"/>
    <property type="project" value="InterPro"/>
</dbReference>
<dbReference type="SUPFAM" id="SSF51445">
    <property type="entry name" value="(Trans)glycosidases"/>
    <property type="match status" value="1"/>
</dbReference>
<dbReference type="GO" id="GO:0016798">
    <property type="term" value="F:hydrolase activity, acting on glycosyl bonds"/>
    <property type="evidence" value="ECO:0007669"/>
    <property type="project" value="InterPro"/>
</dbReference>
<dbReference type="GO" id="GO:0005615">
    <property type="term" value="C:extracellular space"/>
    <property type="evidence" value="ECO:0007669"/>
    <property type="project" value="TreeGrafter"/>
</dbReference>
<evidence type="ECO:0000256" key="2">
    <source>
        <dbReference type="SAM" id="MobiDB-lite"/>
    </source>
</evidence>
<reference evidence="4" key="1">
    <citation type="submission" date="2022-11" db="UniProtKB">
        <authorList>
            <consortium name="WormBaseParasite"/>
        </authorList>
    </citation>
    <scope>IDENTIFICATION</scope>
</reference>
<dbReference type="AlphaFoldDB" id="A0A914CPR6"/>
<evidence type="ECO:0000256" key="1">
    <source>
        <dbReference type="ARBA" id="ARBA00009800"/>
    </source>
</evidence>
<protein>
    <submittedName>
        <fullName evidence="4">Heparanase</fullName>
    </submittedName>
</protein>
<name>A0A914CPR6_9BILA</name>